<evidence type="ECO:0000313" key="1">
    <source>
        <dbReference type="EMBL" id="SQA93835.1"/>
    </source>
</evidence>
<reference evidence="1 2" key="1">
    <citation type="submission" date="2018-06" db="EMBL/GenBank/DDBJ databases">
        <authorList>
            <consortium name="Pathogen Informatics"/>
            <person name="Doyle S."/>
        </authorList>
    </citation>
    <scope>NUCLEOTIDE SEQUENCE [LARGE SCALE GENOMIC DNA]</scope>
    <source>
        <strain evidence="1 2">NCTC11545</strain>
    </source>
</reference>
<organism evidence="1 2">
    <name type="scientific">Capnocytophaga ochracea</name>
    <dbReference type="NCBI Taxonomy" id="1018"/>
    <lineage>
        <taxon>Bacteria</taxon>
        <taxon>Pseudomonadati</taxon>
        <taxon>Bacteroidota</taxon>
        <taxon>Flavobacteriia</taxon>
        <taxon>Flavobacteriales</taxon>
        <taxon>Flavobacteriaceae</taxon>
        <taxon>Capnocytophaga</taxon>
    </lineage>
</organism>
<dbReference type="PROSITE" id="PS51257">
    <property type="entry name" value="PROKAR_LIPOPROTEIN"/>
    <property type="match status" value="1"/>
</dbReference>
<accession>A0A2X2T3Z0</accession>
<dbReference type="AlphaFoldDB" id="A0A2X2T3Z0"/>
<protein>
    <recommendedName>
        <fullName evidence="3">Lipoprotein</fullName>
    </recommendedName>
</protein>
<evidence type="ECO:0000313" key="2">
    <source>
        <dbReference type="Proteomes" id="UP000250169"/>
    </source>
</evidence>
<gene>
    <name evidence="1" type="ORF">NCTC11545_01214</name>
</gene>
<dbReference type="EMBL" id="UAVS01000005">
    <property type="protein sequence ID" value="SQA93835.1"/>
    <property type="molecule type" value="Genomic_DNA"/>
</dbReference>
<dbReference type="Proteomes" id="UP000250169">
    <property type="component" value="Unassembled WGS sequence"/>
</dbReference>
<proteinExistence type="predicted"/>
<name>A0A2X2T3Z0_CAPOC</name>
<evidence type="ECO:0008006" key="3">
    <source>
        <dbReference type="Google" id="ProtNLM"/>
    </source>
</evidence>
<sequence length="34" mass="3979">MKKVLVTSIFLFFLSCIPKMDIIYPIYITIVKSL</sequence>